<evidence type="ECO:0000256" key="13">
    <source>
        <dbReference type="ARBA" id="ARBA00038333"/>
    </source>
</evidence>
<name>A0A1W0WET9_HYPEX</name>
<dbReference type="GO" id="GO:0036444">
    <property type="term" value="P:calcium import into the mitochondrion"/>
    <property type="evidence" value="ECO:0007669"/>
    <property type="project" value="TreeGrafter"/>
</dbReference>
<evidence type="ECO:0000256" key="12">
    <source>
        <dbReference type="ARBA" id="ARBA00023136"/>
    </source>
</evidence>
<dbReference type="SUPFAM" id="SSF47473">
    <property type="entry name" value="EF-hand"/>
    <property type="match status" value="2"/>
</dbReference>
<keyword evidence="4" id="KW-0109">Calcium transport</keyword>
<dbReference type="OrthoDB" id="10056860at2759"/>
<keyword evidence="8" id="KW-0106">Calcium</keyword>
<evidence type="ECO:0000256" key="7">
    <source>
        <dbReference type="ARBA" id="ARBA00022792"/>
    </source>
</evidence>
<dbReference type="EMBL" id="MTYJ01000117">
    <property type="protein sequence ID" value="OQV13724.1"/>
    <property type="molecule type" value="Genomic_DNA"/>
</dbReference>
<dbReference type="CDD" id="cd15900">
    <property type="entry name" value="EFh_MICU"/>
    <property type="match status" value="1"/>
</dbReference>
<dbReference type="PANTHER" id="PTHR12294:SF1">
    <property type="entry name" value="CALCIUM UPTAKE PROTEIN 1, MITOCHONDRIAL"/>
    <property type="match status" value="1"/>
</dbReference>
<evidence type="ECO:0000313" key="17">
    <source>
        <dbReference type="Proteomes" id="UP000192578"/>
    </source>
</evidence>
<comment type="similarity">
    <text evidence="13">Belongs to the MICU1 family. MICU1 subfamily.</text>
</comment>
<keyword evidence="6" id="KW-0677">Repeat</keyword>
<evidence type="ECO:0000256" key="1">
    <source>
        <dbReference type="ARBA" id="ARBA00004273"/>
    </source>
</evidence>
<evidence type="ECO:0000256" key="6">
    <source>
        <dbReference type="ARBA" id="ARBA00022737"/>
    </source>
</evidence>
<dbReference type="GO" id="GO:0005509">
    <property type="term" value="F:calcium ion binding"/>
    <property type="evidence" value="ECO:0007669"/>
    <property type="project" value="InterPro"/>
</dbReference>
<reference evidence="17" key="1">
    <citation type="submission" date="2017-01" db="EMBL/GenBank/DDBJ databases">
        <title>Comparative genomics of anhydrobiosis in the tardigrade Hypsibius dujardini.</title>
        <authorList>
            <person name="Yoshida Y."/>
            <person name="Koutsovoulos G."/>
            <person name="Laetsch D."/>
            <person name="Stevens L."/>
            <person name="Kumar S."/>
            <person name="Horikawa D."/>
            <person name="Ishino K."/>
            <person name="Komine S."/>
            <person name="Tomita M."/>
            <person name="Blaxter M."/>
            <person name="Arakawa K."/>
        </authorList>
    </citation>
    <scope>NUCLEOTIDE SEQUENCE [LARGE SCALE GENOMIC DNA]</scope>
    <source>
        <strain evidence="17">Z151</strain>
    </source>
</reference>
<dbReference type="GO" id="GO:0051560">
    <property type="term" value="P:mitochondrial calcium ion homeostasis"/>
    <property type="evidence" value="ECO:0007669"/>
    <property type="project" value="TreeGrafter"/>
</dbReference>
<evidence type="ECO:0000256" key="4">
    <source>
        <dbReference type="ARBA" id="ARBA00022568"/>
    </source>
</evidence>
<comment type="subcellular location">
    <subcellularLocation>
        <location evidence="1">Mitochondrion inner membrane</location>
    </subcellularLocation>
    <subcellularLocation>
        <location evidence="2">Mitochondrion intermembrane space</location>
    </subcellularLocation>
</comment>
<keyword evidence="5" id="KW-0479">Metal-binding</keyword>
<dbReference type="AlphaFoldDB" id="A0A1W0WET9"/>
<comment type="caution">
    <text evidence="16">The sequence shown here is derived from an EMBL/GenBank/DDBJ whole genome shotgun (WGS) entry which is preliminary data.</text>
</comment>
<keyword evidence="9" id="KW-0809">Transit peptide</keyword>
<dbReference type="PANTHER" id="PTHR12294">
    <property type="entry name" value="EF HAND DOMAIN FAMILY A1,A2-RELATED"/>
    <property type="match status" value="1"/>
</dbReference>
<dbReference type="SMART" id="SM00054">
    <property type="entry name" value="EFh"/>
    <property type="match status" value="2"/>
</dbReference>
<dbReference type="Gene3D" id="1.10.238.10">
    <property type="entry name" value="EF-hand"/>
    <property type="match status" value="2"/>
</dbReference>
<keyword evidence="10" id="KW-0406">Ion transport</keyword>
<feature type="region of interest" description="Disordered" evidence="14">
    <location>
        <begin position="163"/>
        <end position="188"/>
    </location>
</feature>
<dbReference type="Pfam" id="PF13833">
    <property type="entry name" value="EF-hand_8"/>
    <property type="match status" value="1"/>
</dbReference>
<dbReference type="Proteomes" id="UP000192578">
    <property type="component" value="Unassembled WGS sequence"/>
</dbReference>
<keyword evidence="11" id="KW-0496">Mitochondrion</keyword>
<keyword evidence="7" id="KW-0999">Mitochondrion inner membrane</keyword>
<dbReference type="GO" id="GO:1990246">
    <property type="term" value="C:uniplex complex"/>
    <property type="evidence" value="ECO:0007669"/>
    <property type="project" value="TreeGrafter"/>
</dbReference>
<evidence type="ECO:0000256" key="11">
    <source>
        <dbReference type="ARBA" id="ARBA00023128"/>
    </source>
</evidence>
<evidence type="ECO:0000313" key="16">
    <source>
        <dbReference type="EMBL" id="OQV13724.1"/>
    </source>
</evidence>
<evidence type="ECO:0000256" key="9">
    <source>
        <dbReference type="ARBA" id="ARBA00022946"/>
    </source>
</evidence>
<dbReference type="PROSITE" id="PS50222">
    <property type="entry name" value="EF_HAND_2"/>
    <property type="match status" value="2"/>
</dbReference>
<proteinExistence type="inferred from homology"/>
<dbReference type="PROSITE" id="PS00018">
    <property type="entry name" value="EF_HAND_1"/>
    <property type="match status" value="2"/>
</dbReference>
<evidence type="ECO:0000256" key="5">
    <source>
        <dbReference type="ARBA" id="ARBA00022723"/>
    </source>
</evidence>
<feature type="domain" description="EF-hand" evidence="15">
    <location>
        <begin position="464"/>
        <end position="499"/>
    </location>
</feature>
<gene>
    <name evidence="16" type="ORF">BV898_12040</name>
</gene>
<dbReference type="GO" id="GO:0005758">
    <property type="term" value="C:mitochondrial intermembrane space"/>
    <property type="evidence" value="ECO:0007669"/>
    <property type="project" value="UniProtKB-SubCell"/>
</dbReference>
<keyword evidence="12" id="KW-0472">Membrane</keyword>
<dbReference type="InterPro" id="IPR002048">
    <property type="entry name" value="EF_hand_dom"/>
</dbReference>
<dbReference type="InterPro" id="IPR011992">
    <property type="entry name" value="EF-hand-dom_pair"/>
</dbReference>
<evidence type="ECO:0000256" key="2">
    <source>
        <dbReference type="ARBA" id="ARBA00004569"/>
    </source>
</evidence>
<evidence type="ECO:0000256" key="14">
    <source>
        <dbReference type="SAM" id="MobiDB-lite"/>
    </source>
</evidence>
<organism evidence="16 17">
    <name type="scientific">Hypsibius exemplaris</name>
    <name type="common">Freshwater tardigrade</name>
    <dbReference type="NCBI Taxonomy" id="2072580"/>
    <lineage>
        <taxon>Eukaryota</taxon>
        <taxon>Metazoa</taxon>
        <taxon>Ecdysozoa</taxon>
        <taxon>Tardigrada</taxon>
        <taxon>Eutardigrada</taxon>
        <taxon>Parachela</taxon>
        <taxon>Hypsibioidea</taxon>
        <taxon>Hypsibiidae</taxon>
        <taxon>Hypsibius</taxon>
    </lineage>
</organism>
<sequence length="530" mass="59889">MVPFCLARLSVAPVSQQILSRQVGLRFRNLPLQRSLVVIASRQSAILLQRKSDGSWCLRGYTDLGHKYDRTGGKPDTLFGVIFKTFVCVSILGCMINYRWLQDKVPWLRNVGFIRNLAGEKNEEAFVQGLAYDFGVDNVPSSIVSKYDLGIMKRVDALERPSKADAKAVQAQNSESDEPPPSESEFKKGGFRDRKIIEYENRVRAYSTPDKVFRLFATLKIHDDDGEGYGIYMTPDDFVRAITPGMRQPEGLGLDHFKTFDPKKDKLETLSVPADSIFRKLGENGLINFSDYLFLMTVLAISARHIEIAFKIFDVNGDGSVDAEEFEGILDVLRQQTSIGMRHREAKMLGSSYLARMKDEVLQMEFMRLQPEDGKITEKKFCKMLLTYAGISEQKQKKMLKRVKERFQGEAAKGVSFAELQGFSQVFRHLNDIDTALGLYHVAGGSIDQSTLKRVVKTVAKADLDDHIVDVVFTLFDDNEDGRLSQREFISIMKARQMRGLERPKDMGVTRLLAAVWKCAKEEIQGSRGG</sequence>
<dbReference type="InterPro" id="IPR018247">
    <property type="entry name" value="EF_Hand_1_Ca_BS"/>
</dbReference>
<keyword evidence="17" id="KW-1185">Reference proteome</keyword>
<dbReference type="Pfam" id="PF13202">
    <property type="entry name" value="EF-hand_5"/>
    <property type="match status" value="1"/>
</dbReference>
<protein>
    <submittedName>
        <fullName evidence="16">Calcium uptake protein 1, mitochondrial</fullName>
    </submittedName>
</protein>
<accession>A0A1W0WET9</accession>
<keyword evidence="3" id="KW-0813">Transport</keyword>
<feature type="domain" description="EF-hand" evidence="15">
    <location>
        <begin position="301"/>
        <end position="336"/>
    </location>
</feature>
<evidence type="ECO:0000256" key="3">
    <source>
        <dbReference type="ARBA" id="ARBA00022448"/>
    </source>
</evidence>
<evidence type="ECO:0000256" key="10">
    <source>
        <dbReference type="ARBA" id="ARBA00023065"/>
    </source>
</evidence>
<evidence type="ECO:0000259" key="15">
    <source>
        <dbReference type="PROSITE" id="PS50222"/>
    </source>
</evidence>
<dbReference type="InterPro" id="IPR039800">
    <property type="entry name" value="MICU1/2/3"/>
</dbReference>
<evidence type="ECO:0000256" key="8">
    <source>
        <dbReference type="ARBA" id="ARBA00022837"/>
    </source>
</evidence>